<dbReference type="Gene3D" id="3.10.50.40">
    <property type="match status" value="1"/>
</dbReference>
<evidence type="ECO:0000256" key="1">
    <source>
        <dbReference type="ARBA" id="ARBA00022729"/>
    </source>
</evidence>
<dbReference type="InterPro" id="IPR046357">
    <property type="entry name" value="PPIase_dom_sf"/>
</dbReference>
<gene>
    <name evidence="4" type="ORF">A3G33_03940</name>
</gene>
<dbReference type="EMBL" id="MHFR01000056">
    <property type="protein sequence ID" value="OGW95929.1"/>
    <property type="molecule type" value="Genomic_DNA"/>
</dbReference>
<dbReference type="InterPro" id="IPR000297">
    <property type="entry name" value="PPIase_PpiC"/>
</dbReference>
<evidence type="ECO:0000313" key="4">
    <source>
        <dbReference type="EMBL" id="OGW95929.1"/>
    </source>
</evidence>
<protein>
    <recommendedName>
        <fullName evidence="3">PpiC domain-containing protein</fullName>
    </recommendedName>
</protein>
<dbReference type="InterPro" id="IPR050280">
    <property type="entry name" value="OMP_Chaperone_SurA"/>
</dbReference>
<evidence type="ECO:0000313" key="5">
    <source>
        <dbReference type="Proteomes" id="UP000178187"/>
    </source>
</evidence>
<evidence type="ECO:0000259" key="3">
    <source>
        <dbReference type="PROSITE" id="PS50198"/>
    </source>
</evidence>
<dbReference type="PANTHER" id="PTHR47637">
    <property type="entry name" value="CHAPERONE SURA"/>
    <property type="match status" value="1"/>
</dbReference>
<feature type="domain" description="PpiC" evidence="3">
    <location>
        <begin position="193"/>
        <end position="296"/>
    </location>
</feature>
<keyword evidence="2" id="KW-0697">Rotamase</keyword>
<dbReference type="SUPFAM" id="SSF54534">
    <property type="entry name" value="FKBP-like"/>
    <property type="match status" value="1"/>
</dbReference>
<proteinExistence type="predicted"/>
<keyword evidence="1" id="KW-0732">Signal</keyword>
<dbReference type="Gene3D" id="1.10.4030.10">
    <property type="entry name" value="Porin chaperone SurA, peptide-binding domain"/>
    <property type="match status" value="2"/>
</dbReference>
<dbReference type="InterPro" id="IPR027304">
    <property type="entry name" value="Trigger_fact/SurA_dom_sf"/>
</dbReference>
<dbReference type="Proteomes" id="UP000178187">
    <property type="component" value="Unassembled WGS sequence"/>
</dbReference>
<dbReference type="PROSITE" id="PS50198">
    <property type="entry name" value="PPIC_PPIASE_2"/>
    <property type="match status" value="1"/>
</dbReference>
<reference evidence="4 5" key="1">
    <citation type="journal article" date="2016" name="Nat. Commun.">
        <title>Thousands of microbial genomes shed light on interconnected biogeochemical processes in an aquifer system.</title>
        <authorList>
            <person name="Anantharaman K."/>
            <person name="Brown C.T."/>
            <person name="Hug L.A."/>
            <person name="Sharon I."/>
            <person name="Castelle C.J."/>
            <person name="Probst A.J."/>
            <person name="Thomas B.C."/>
            <person name="Singh A."/>
            <person name="Wilkins M.J."/>
            <person name="Karaoz U."/>
            <person name="Brodie E.L."/>
            <person name="Williams K.H."/>
            <person name="Hubbard S.S."/>
            <person name="Banfield J.F."/>
        </authorList>
    </citation>
    <scope>NUCLEOTIDE SEQUENCE [LARGE SCALE GENOMIC DNA]</scope>
</reference>
<comment type="caution">
    <text evidence="4">The sequence shown here is derived from an EMBL/GenBank/DDBJ whole genome shotgun (WGS) entry which is preliminary data.</text>
</comment>
<dbReference type="Pfam" id="PF13624">
    <property type="entry name" value="SurA_N_3"/>
    <property type="match status" value="1"/>
</dbReference>
<sequence>MLLLKTFFSEPYFNPPMKRKIILFLIFFVANIPFSQAANDKQLLVDRVLAVVNDQVITQSEFEVVYRPIYEQMRQAAQGPELAKELERVRIQLLNQMIEDKLVYMESQKMGIEVTDVEVQEEIDSFINQYPDKKEFEKQLAMDGITMTDLKKRFKERVAIQKLHEGFIRSQIAVTPQAVEEAYQKHQDEFNDKEKVEVWVLTINKNPGAIQSGTMDEVAKSKTMRMMQDLKAGTNFSSLAKQYSEDAHAEKEGYLGFVEKGSFVGKLDEVLFSLPQDSISDVLETENGYHIFKIGIKVPPRKKTFDEVKSEIRNQLYREKAHEKFVEWMTELKKKSYISIK</sequence>
<keyword evidence="2" id="KW-0413">Isomerase</keyword>
<dbReference type="AlphaFoldDB" id="A0A1G1KTP4"/>
<evidence type="ECO:0000256" key="2">
    <source>
        <dbReference type="PROSITE-ProRule" id="PRU00278"/>
    </source>
</evidence>
<dbReference type="GO" id="GO:0003755">
    <property type="term" value="F:peptidyl-prolyl cis-trans isomerase activity"/>
    <property type="evidence" value="ECO:0007669"/>
    <property type="project" value="UniProtKB-KW"/>
</dbReference>
<name>A0A1G1KTP4_9BACT</name>
<dbReference type="Pfam" id="PF00639">
    <property type="entry name" value="Rotamase"/>
    <property type="match status" value="1"/>
</dbReference>
<organism evidence="4 5">
    <name type="scientific">Candidatus Danuiimicrobium aquiferis</name>
    <dbReference type="NCBI Taxonomy" id="1801832"/>
    <lineage>
        <taxon>Bacteria</taxon>
        <taxon>Pseudomonadati</taxon>
        <taxon>Candidatus Omnitrophota</taxon>
        <taxon>Candidatus Danuiimicrobium</taxon>
    </lineage>
</organism>
<dbReference type="SUPFAM" id="SSF109998">
    <property type="entry name" value="Triger factor/SurA peptide-binding domain-like"/>
    <property type="match status" value="1"/>
</dbReference>
<accession>A0A1G1KTP4</accession>
<dbReference type="PANTHER" id="PTHR47637:SF1">
    <property type="entry name" value="CHAPERONE SURA"/>
    <property type="match status" value="1"/>
</dbReference>